<dbReference type="EMBL" id="PZJG01000001">
    <property type="protein sequence ID" value="RAK50454.1"/>
    <property type="molecule type" value="Genomic_DNA"/>
</dbReference>
<accession>A0A328AAC1</accession>
<evidence type="ECO:0000313" key="2">
    <source>
        <dbReference type="Proteomes" id="UP000249579"/>
    </source>
</evidence>
<comment type="caution">
    <text evidence="1">The sequence shown here is derived from an EMBL/GenBank/DDBJ whole genome shotgun (WGS) entry which is preliminary data.</text>
</comment>
<dbReference type="InterPro" id="IPR006524">
    <property type="entry name" value="ArpU-like"/>
</dbReference>
<dbReference type="NCBIfam" id="TIGR01637">
    <property type="entry name" value="phage_arpU"/>
    <property type="match status" value="1"/>
</dbReference>
<reference evidence="1 2" key="1">
    <citation type="journal article" date="2018" name="Front. Microbiol.">
        <title>Description and Comparative Genomics of Macrococcus caseolyticus subsp. hominis subsp. nov., Macrococcus goetzii sp. nov., Macrococcus epidermidis sp. nov., and Macrococcus bohemicus sp. nov., Novel Macrococci From Human Clinical Material With Virulence Potential and Suspected Uptake of Foreign DNA by Natural Transformation.</title>
        <authorList>
            <person name="Maslanova I."/>
            <person name="Wertheimer Z."/>
            <person name="Sedlacek I."/>
            <person name="Svec P."/>
            <person name="Indrakova A."/>
            <person name="Kovarovic V."/>
            <person name="Schumann P."/>
            <person name="Sproer C."/>
            <person name="Kralova S."/>
            <person name="Sedo O."/>
            <person name="Kristofova L."/>
            <person name="Vrbovska V."/>
            <person name="Fuzik T."/>
            <person name="Petras P."/>
            <person name="Zdrahal Z."/>
            <person name="Ruzickova V."/>
            <person name="Doskar J."/>
            <person name="Pantucek R."/>
        </authorList>
    </citation>
    <scope>NUCLEOTIDE SEQUENCE [LARGE SCALE GENOMIC DNA]</scope>
    <source>
        <strain evidence="1 2">03/115</strain>
    </source>
</reference>
<proteinExistence type="predicted"/>
<dbReference type="OrthoDB" id="1797434at2"/>
<organism evidence="1 2">
    <name type="scientific">Macrococcoides bohemicum</name>
    <dbReference type="NCBI Taxonomy" id="1903056"/>
    <lineage>
        <taxon>Bacteria</taxon>
        <taxon>Bacillati</taxon>
        <taxon>Bacillota</taxon>
        <taxon>Bacilli</taxon>
        <taxon>Bacillales</taxon>
        <taxon>Staphylococcaceae</taxon>
        <taxon>Macrococcoides</taxon>
    </lineage>
</organism>
<protein>
    <recommendedName>
        <fullName evidence="3">ArpU family transcriptional regulator</fullName>
    </recommendedName>
</protein>
<dbReference type="Proteomes" id="UP000249579">
    <property type="component" value="Unassembled WGS sequence"/>
</dbReference>
<name>A0A328AAC1_9STAP</name>
<evidence type="ECO:0008006" key="3">
    <source>
        <dbReference type="Google" id="ProtNLM"/>
    </source>
</evidence>
<evidence type="ECO:0000313" key="1">
    <source>
        <dbReference type="EMBL" id="RAK50454.1"/>
    </source>
</evidence>
<gene>
    <name evidence="1" type="ORF">BHX94_03020</name>
</gene>
<sequence>MLNATMIKHIDIKSTIKNVNALLKRYNFLIRVLPERTMPKITQSYNSMPTSTVRSLNAIERSAYENLKREKLIEERNQLKELLFEIVEQLNEDEKYIIINKFLSDNETSDYDIYYDLCIGRTKYYKIKKEALLKLALLLGLEIYKE</sequence>
<dbReference type="AlphaFoldDB" id="A0A328AAC1"/>
<dbReference type="RefSeq" id="WP_111744930.1">
    <property type="nucleotide sequence ID" value="NZ_JBHSQY010000001.1"/>
</dbReference>